<proteinExistence type="predicted"/>
<keyword evidence="3 6" id="KW-1133">Transmembrane helix</keyword>
<dbReference type="Gene3D" id="1.20.1250.20">
    <property type="entry name" value="MFS general substrate transporter like domains"/>
    <property type="match status" value="1"/>
</dbReference>
<feature type="transmembrane region" description="Helical" evidence="6">
    <location>
        <begin position="150"/>
        <end position="173"/>
    </location>
</feature>
<keyword evidence="2 6" id="KW-0812">Transmembrane</keyword>
<dbReference type="Gene3D" id="1.20.1720.10">
    <property type="entry name" value="Multidrug resistance protein D"/>
    <property type="match status" value="1"/>
</dbReference>
<feature type="transmembrane region" description="Helical" evidence="6">
    <location>
        <begin position="281"/>
        <end position="306"/>
    </location>
</feature>
<feature type="transmembrane region" description="Helical" evidence="6">
    <location>
        <begin position="61"/>
        <end position="80"/>
    </location>
</feature>
<organism evidence="8">
    <name type="scientific">Streptomyces bottropensis</name>
    <dbReference type="NCBI Taxonomy" id="42235"/>
    <lineage>
        <taxon>Bacteria</taxon>
        <taxon>Bacillati</taxon>
        <taxon>Actinomycetota</taxon>
        <taxon>Actinomycetes</taxon>
        <taxon>Kitasatosporales</taxon>
        <taxon>Streptomycetaceae</taxon>
        <taxon>Streptomyces</taxon>
    </lineage>
</organism>
<reference evidence="8" key="1">
    <citation type="journal article" date="2015" name="Chem. Sci.">
        <title>Biosynthesis of trioxacarcin revealing a different starter unit and complex tailoring steps for type II polyketide synthase.</title>
        <authorList>
            <person name="Zhang M."/>
            <person name="Hou X.-F."/>
            <person name="Qi L.-H."/>
            <person name="Yin Y."/>
            <person name="Li Q."/>
            <person name="Pan H.-X."/>
            <person name="Chen X.-Y."/>
            <person name="Tang G.-L."/>
        </authorList>
    </citation>
    <scope>NUCLEOTIDE SEQUENCE</scope>
    <source>
        <strain evidence="8">DO-45</strain>
    </source>
</reference>
<evidence type="ECO:0000259" key="7">
    <source>
        <dbReference type="PROSITE" id="PS50850"/>
    </source>
</evidence>
<sequence>MRFTSRPAAGSATAPDPTVARMTRTAMAVLIAASLMDLVDLTMVNVAIPSIRIDIGVSYQALPWITGSYALAFAVLLTPGTRLGGVHGRRRVFLVGIGAFTVASALAGLAFNSEMLVAARAAQGAAAALMVPQVRFIIDAVLPAGGQGKAMALFGAVLGLGSVAGPLTGAVLLKSDVFGLGWRSVFLVNLPIGLAGLALGCLCIVECRDRLTPAPDWLGTVMAATGLLLILCPLARGPWKGWSPWGLLSIVLGSGMLAAFLRHQRSGNHRRGGPAVLTPLFAVRSYAVGIGLQLVYGVVGGLYFLAWCFHMQAGLGWTPLRAAVCMLLFGVAMAVFAGLSRDALFPRYGRSVLQAGALVELTGALVYGWQTQHYGADIRLWQILPALVMLGGGMGLAVAPLSTVMLAEVSHEHLSSAAGLGNTTYQLGVALGMSLLPVTFFGLLDAGHPVYAAFSQALRWLACLLAAAFLLTFALPRNPRRHLPDAPRTGAPADGTSSAV</sequence>
<dbReference type="GO" id="GO:0005886">
    <property type="term" value="C:plasma membrane"/>
    <property type="evidence" value="ECO:0007669"/>
    <property type="project" value="UniProtKB-SubCell"/>
</dbReference>
<evidence type="ECO:0000256" key="1">
    <source>
        <dbReference type="ARBA" id="ARBA00004651"/>
    </source>
</evidence>
<name>A0A0K1H2Z3_9ACTN</name>
<dbReference type="AlphaFoldDB" id="A0A0K1H2Z3"/>
<dbReference type="Pfam" id="PF07690">
    <property type="entry name" value="MFS_1"/>
    <property type="match status" value="1"/>
</dbReference>
<comment type="subcellular location">
    <subcellularLocation>
        <location evidence="1">Cell membrane</location>
        <topology evidence="1">Multi-pass membrane protein</topology>
    </subcellularLocation>
</comment>
<evidence type="ECO:0000256" key="6">
    <source>
        <dbReference type="SAM" id="Phobius"/>
    </source>
</evidence>
<feature type="transmembrane region" description="Helical" evidence="6">
    <location>
        <begin position="92"/>
        <end position="111"/>
    </location>
</feature>
<dbReference type="InterPro" id="IPR020846">
    <property type="entry name" value="MFS_dom"/>
</dbReference>
<keyword evidence="4 6" id="KW-0472">Membrane</keyword>
<feature type="transmembrane region" description="Helical" evidence="6">
    <location>
        <begin position="242"/>
        <end position="261"/>
    </location>
</feature>
<dbReference type="SUPFAM" id="SSF103473">
    <property type="entry name" value="MFS general substrate transporter"/>
    <property type="match status" value="1"/>
</dbReference>
<evidence type="ECO:0000313" key="8">
    <source>
        <dbReference type="EMBL" id="AKT74272.1"/>
    </source>
</evidence>
<evidence type="ECO:0000256" key="5">
    <source>
        <dbReference type="ARBA" id="ARBA00023251"/>
    </source>
</evidence>
<feature type="transmembrane region" description="Helical" evidence="6">
    <location>
        <begin position="185"/>
        <end position="205"/>
    </location>
</feature>
<dbReference type="PANTHER" id="PTHR42718">
    <property type="entry name" value="MAJOR FACILITATOR SUPERFAMILY MULTIDRUG TRANSPORTER MFSC"/>
    <property type="match status" value="1"/>
</dbReference>
<dbReference type="GO" id="GO:0022857">
    <property type="term" value="F:transmembrane transporter activity"/>
    <property type="evidence" value="ECO:0007669"/>
    <property type="project" value="InterPro"/>
</dbReference>
<dbReference type="InterPro" id="IPR011701">
    <property type="entry name" value="MFS"/>
</dbReference>
<feature type="transmembrane region" description="Helical" evidence="6">
    <location>
        <begin position="217"/>
        <end position="236"/>
    </location>
</feature>
<evidence type="ECO:0000256" key="4">
    <source>
        <dbReference type="ARBA" id="ARBA00023136"/>
    </source>
</evidence>
<dbReference type="CDD" id="cd17321">
    <property type="entry name" value="MFS_MMR_MDR_like"/>
    <property type="match status" value="1"/>
</dbReference>
<feature type="transmembrane region" description="Helical" evidence="6">
    <location>
        <begin position="381"/>
        <end position="406"/>
    </location>
</feature>
<dbReference type="EMBL" id="KP410250">
    <property type="protein sequence ID" value="AKT74272.1"/>
    <property type="molecule type" value="Genomic_DNA"/>
</dbReference>
<feature type="transmembrane region" description="Helical" evidence="6">
    <location>
        <begin position="457"/>
        <end position="475"/>
    </location>
</feature>
<protein>
    <submittedName>
        <fullName evidence="8">TxnRr1</fullName>
    </submittedName>
</protein>
<dbReference type="InterPro" id="IPR036259">
    <property type="entry name" value="MFS_trans_sf"/>
</dbReference>
<feature type="transmembrane region" description="Helical" evidence="6">
    <location>
        <begin position="27"/>
        <end position="49"/>
    </location>
</feature>
<keyword evidence="5" id="KW-0046">Antibiotic resistance</keyword>
<feature type="transmembrane region" description="Helical" evidence="6">
    <location>
        <begin position="117"/>
        <end position="138"/>
    </location>
</feature>
<dbReference type="GO" id="GO:0046677">
    <property type="term" value="P:response to antibiotic"/>
    <property type="evidence" value="ECO:0007669"/>
    <property type="project" value="UniProtKB-KW"/>
</dbReference>
<feature type="domain" description="Major facilitator superfamily (MFS) profile" evidence="7">
    <location>
        <begin position="26"/>
        <end position="480"/>
    </location>
</feature>
<dbReference type="PROSITE" id="PS50850">
    <property type="entry name" value="MFS"/>
    <property type="match status" value="1"/>
</dbReference>
<feature type="transmembrane region" description="Helical" evidence="6">
    <location>
        <begin position="318"/>
        <end position="339"/>
    </location>
</feature>
<evidence type="ECO:0000256" key="3">
    <source>
        <dbReference type="ARBA" id="ARBA00022989"/>
    </source>
</evidence>
<dbReference type="PANTHER" id="PTHR42718:SF39">
    <property type="entry name" value="ACTINORHODIN TRANSPORTER-RELATED"/>
    <property type="match status" value="1"/>
</dbReference>
<evidence type="ECO:0000256" key="2">
    <source>
        <dbReference type="ARBA" id="ARBA00022692"/>
    </source>
</evidence>
<feature type="transmembrane region" description="Helical" evidence="6">
    <location>
        <begin position="427"/>
        <end position="451"/>
    </location>
</feature>
<accession>A0A0K1H2Z3</accession>